<accession>A0A9C7PVY9</accession>
<proteinExistence type="predicted"/>
<dbReference type="OrthoDB" id="10308911at2759"/>
<dbReference type="AlphaFoldDB" id="A0A9C7PVY9"/>
<dbReference type="Gene3D" id="3.30.160.570">
    <property type="entry name" value="Ncd80 complex, Spc24 subunit"/>
    <property type="match status" value="1"/>
</dbReference>
<keyword evidence="3" id="KW-1185">Reference proteome</keyword>
<gene>
    <name evidence="2" type="ORF">GpartN1_g2408.t1</name>
</gene>
<dbReference type="PANTHER" id="PTHR35730:SF2">
    <property type="entry name" value="KINETOCHORE PROTEIN SPC24 HOMOLOG-RELATED"/>
    <property type="match status" value="1"/>
</dbReference>
<dbReference type="EMBL" id="BQMJ01000017">
    <property type="protein sequence ID" value="GJQ10617.1"/>
    <property type="molecule type" value="Genomic_DNA"/>
</dbReference>
<reference evidence="2" key="1">
    <citation type="journal article" date="2022" name="Proc. Natl. Acad. Sci. U.S.A.">
        <title>Life cycle and functional genomics of the unicellular red alga Galdieria for elucidating algal and plant evolution and industrial use.</title>
        <authorList>
            <person name="Hirooka S."/>
            <person name="Itabashi T."/>
            <person name="Ichinose T.M."/>
            <person name="Onuma R."/>
            <person name="Fujiwara T."/>
            <person name="Yamashita S."/>
            <person name="Jong L.W."/>
            <person name="Tomita R."/>
            <person name="Iwane A.H."/>
            <person name="Miyagishima S.Y."/>
        </authorList>
    </citation>
    <scope>NUCLEOTIDE SEQUENCE</scope>
    <source>
        <strain evidence="2">NBRC 102759</strain>
    </source>
</reference>
<name>A0A9C7PVY9_9RHOD</name>
<protein>
    <submittedName>
        <fullName evidence="2">Uncharacterized protein</fullName>
    </submittedName>
</protein>
<dbReference type="InterPro" id="IPR044951">
    <property type="entry name" value="SPC24-like"/>
</dbReference>
<evidence type="ECO:0000256" key="1">
    <source>
        <dbReference type="SAM" id="Coils"/>
    </source>
</evidence>
<dbReference type="PANTHER" id="PTHR35730">
    <property type="entry name" value="KINETOCHORE PROTEIN SPC24 HOMOLOG-RELATED"/>
    <property type="match status" value="1"/>
</dbReference>
<reference evidence="2" key="2">
    <citation type="submission" date="2022-01" db="EMBL/GenBank/DDBJ databases">
        <authorList>
            <person name="Hirooka S."/>
            <person name="Miyagishima S.Y."/>
        </authorList>
    </citation>
    <scope>NUCLEOTIDE SEQUENCE</scope>
    <source>
        <strain evidence="2">NBRC 102759</strain>
    </source>
</reference>
<organism evidence="2 3">
    <name type="scientific">Galdieria partita</name>
    <dbReference type="NCBI Taxonomy" id="83374"/>
    <lineage>
        <taxon>Eukaryota</taxon>
        <taxon>Rhodophyta</taxon>
        <taxon>Bangiophyceae</taxon>
        <taxon>Galdieriales</taxon>
        <taxon>Galdieriaceae</taxon>
        <taxon>Galdieria</taxon>
    </lineage>
</organism>
<sequence length="222" mass="25905">MSTHVESTPSTPLPSSSSSTAFLETVSLLDELIAVFDNQEEVKTLNQGCEKLEELGQVQQKKLNDWKGKLKALQSRVDEALEKTKGFESEEEYQKKLEMLEKEKQNIISEIMKAEEDCSFVESELESVKNEEQRYLELYTKMCDEMNKEIPRMQYLLSLYADISRLRTKRFFSSWDQLEDVFSGYILSKKGDDIQPFEFPLKANTSFTIVNQLWEMFERTIT</sequence>
<keyword evidence="1" id="KW-0175">Coiled coil</keyword>
<dbReference type="Proteomes" id="UP001061958">
    <property type="component" value="Unassembled WGS sequence"/>
</dbReference>
<evidence type="ECO:0000313" key="2">
    <source>
        <dbReference type="EMBL" id="GJQ10617.1"/>
    </source>
</evidence>
<evidence type="ECO:0000313" key="3">
    <source>
        <dbReference type="Proteomes" id="UP001061958"/>
    </source>
</evidence>
<comment type="caution">
    <text evidence="2">The sequence shown here is derived from an EMBL/GenBank/DDBJ whole genome shotgun (WGS) entry which is preliminary data.</text>
</comment>
<feature type="coiled-coil region" evidence="1">
    <location>
        <begin position="63"/>
        <end position="131"/>
    </location>
</feature>
<dbReference type="GO" id="GO:0051983">
    <property type="term" value="P:regulation of chromosome segregation"/>
    <property type="evidence" value="ECO:0007669"/>
    <property type="project" value="InterPro"/>
</dbReference>